<dbReference type="GO" id="GO:0003700">
    <property type="term" value="F:DNA-binding transcription factor activity"/>
    <property type="evidence" value="ECO:0007669"/>
    <property type="project" value="InterPro"/>
</dbReference>
<organism evidence="5 6">
    <name type="scientific">Vanilla planifolia</name>
    <name type="common">Vanilla</name>
    <dbReference type="NCBI Taxonomy" id="51239"/>
    <lineage>
        <taxon>Eukaryota</taxon>
        <taxon>Viridiplantae</taxon>
        <taxon>Streptophyta</taxon>
        <taxon>Embryophyta</taxon>
        <taxon>Tracheophyta</taxon>
        <taxon>Spermatophyta</taxon>
        <taxon>Magnoliopsida</taxon>
        <taxon>Liliopsida</taxon>
        <taxon>Asparagales</taxon>
        <taxon>Orchidaceae</taxon>
        <taxon>Vanilloideae</taxon>
        <taxon>Vanilleae</taxon>
        <taxon>Vanilla</taxon>
    </lineage>
</organism>
<keyword evidence="3" id="KW-0804">Transcription</keyword>
<dbReference type="OrthoDB" id="1917522at2759"/>
<feature type="region of interest" description="Disordered" evidence="4">
    <location>
        <begin position="1"/>
        <end position="31"/>
    </location>
</feature>
<dbReference type="PANTHER" id="PTHR33388:SF2">
    <property type="entry name" value="PROTEIN SPOROCYTELESS"/>
    <property type="match status" value="1"/>
</dbReference>
<keyword evidence="1" id="KW-0678">Repressor</keyword>
<accession>A0A835QLT2</accession>
<evidence type="ECO:0000256" key="4">
    <source>
        <dbReference type="SAM" id="MobiDB-lite"/>
    </source>
</evidence>
<sequence>MAASANAKTKGRRGGKPPPTKKQPQRGLGVEKLEQLRLQERWKMMHGAMDRHSPLPIYDLPAMTPSFPPPISPAQTTPYLQPMVYLPWIAVGGGENAGLSIVRPAMRKQQPVPEPPSSQIPPPCFSPRCEFCVRKKRLFEENPAMQHGCDYKETDLTGSINAHMRNSATEVELKEYDFFPRNPDAGFQGESEVDGANFTTAARCPSASIDLTLRLSR</sequence>
<evidence type="ECO:0000313" key="5">
    <source>
        <dbReference type="EMBL" id="KAG0475716.1"/>
    </source>
</evidence>
<dbReference type="AlphaFoldDB" id="A0A835QLT2"/>
<comment type="caution">
    <text evidence="5">The sequence shown here is derived from an EMBL/GenBank/DDBJ whole genome shotgun (WGS) entry which is preliminary data.</text>
</comment>
<name>A0A835QLT2_VANPL</name>
<dbReference type="InterPro" id="IPR040356">
    <property type="entry name" value="SPEAR"/>
</dbReference>
<keyword evidence="2" id="KW-0805">Transcription regulation</keyword>
<evidence type="ECO:0000256" key="3">
    <source>
        <dbReference type="ARBA" id="ARBA00023163"/>
    </source>
</evidence>
<protein>
    <submittedName>
        <fullName evidence="5">Uncharacterized protein</fullName>
    </submittedName>
</protein>
<evidence type="ECO:0000256" key="2">
    <source>
        <dbReference type="ARBA" id="ARBA00023015"/>
    </source>
</evidence>
<dbReference type="PANTHER" id="PTHR33388">
    <property type="entry name" value="OS01G0212500 PROTEIN"/>
    <property type="match status" value="1"/>
</dbReference>
<dbReference type="EMBL" id="JADCNM010000007">
    <property type="protein sequence ID" value="KAG0475716.1"/>
    <property type="molecule type" value="Genomic_DNA"/>
</dbReference>
<dbReference type="Proteomes" id="UP000639772">
    <property type="component" value="Chromosome 7"/>
</dbReference>
<evidence type="ECO:0000313" key="6">
    <source>
        <dbReference type="Proteomes" id="UP000639772"/>
    </source>
</evidence>
<reference evidence="5 6" key="1">
    <citation type="journal article" date="2020" name="Nat. Food">
        <title>A phased Vanilla planifolia genome enables genetic improvement of flavour and production.</title>
        <authorList>
            <person name="Hasing T."/>
            <person name="Tang H."/>
            <person name="Brym M."/>
            <person name="Khazi F."/>
            <person name="Huang T."/>
            <person name="Chambers A.H."/>
        </authorList>
    </citation>
    <scope>NUCLEOTIDE SEQUENCE [LARGE SCALE GENOMIC DNA]</scope>
    <source>
        <tissue evidence="5">Leaf</tissue>
    </source>
</reference>
<gene>
    <name evidence="5" type="ORF">HPP92_015402</name>
</gene>
<proteinExistence type="predicted"/>
<evidence type="ECO:0000256" key="1">
    <source>
        <dbReference type="ARBA" id="ARBA00022491"/>
    </source>
</evidence>